<evidence type="ECO:0000256" key="2">
    <source>
        <dbReference type="ARBA" id="ARBA00023163"/>
    </source>
</evidence>
<organism evidence="4 5">
    <name type="scientific">Cognatilysobacter lacus</name>
    <dbReference type="NCBI Taxonomy" id="1643323"/>
    <lineage>
        <taxon>Bacteria</taxon>
        <taxon>Pseudomonadati</taxon>
        <taxon>Pseudomonadota</taxon>
        <taxon>Gammaproteobacteria</taxon>
        <taxon>Lysobacterales</taxon>
        <taxon>Lysobacteraceae</taxon>
        <taxon>Cognatilysobacter</taxon>
    </lineage>
</organism>
<dbReference type="PROSITE" id="PS01124">
    <property type="entry name" value="HTH_ARAC_FAMILY_2"/>
    <property type="match status" value="1"/>
</dbReference>
<evidence type="ECO:0000313" key="5">
    <source>
        <dbReference type="Proteomes" id="UP000323164"/>
    </source>
</evidence>
<evidence type="ECO:0000313" key="4">
    <source>
        <dbReference type="EMBL" id="TZF90896.1"/>
    </source>
</evidence>
<dbReference type="Gene3D" id="1.10.10.60">
    <property type="entry name" value="Homeodomain-like"/>
    <property type="match status" value="1"/>
</dbReference>
<dbReference type="Pfam" id="PF12833">
    <property type="entry name" value="HTH_18"/>
    <property type="match status" value="1"/>
</dbReference>
<dbReference type="InterPro" id="IPR009057">
    <property type="entry name" value="Homeodomain-like_sf"/>
</dbReference>
<dbReference type="GO" id="GO:0043565">
    <property type="term" value="F:sequence-specific DNA binding"/>
    <property type="evidence" value="ECO:0007669"/>
    <property type="project" value="InterPro"/>
</dbReference>
<name>A0A5D8Z8K8_9GAMM</name>
<gene>
    <name evidence="4" type="ORF">FW784_03485</name>
</gene>
<dbReference type="AlphaFoldDB" id="A0A5D8Z8K8"/>
<feature type="domain" description="HTH araC/xylS-type" evidence="3">
    <location>
        <begin position="225"/>
        <end position="323"/>
    </location>
</feature>
<dbReference type="SUPFAM" id="SSF46689">
    <property type="entry name" value="Homeodomain-like"/>
    <property type="match status" value="2"/>
</dbReference>
<evidence type="ECO:0000259" key="3">
    <source>
        <dbReference type="PROSITE" id="PS01124"/>
    </source>
</evidence>
<dbReference type="SMART" id="SM00342">
    <property type="entry name" value="HTH_ARAC"/>
    <property type="match status" value="1"/>
</dbReference>
<dbReference type="PANTHER" id="PTHR43130">
    <property type="entry name" value="ARAC-FAMILY TRANSCRIPTIONAL REGULATOR"/>
    <property type="match status" value="1"/>
</dbReference>
<proteinExistence type="predicted"/>
<keyword evidence="2" id="KW-0804">Transcription</keyword>
<accession>A0A5D8Z8K8</accession>
<protein>
    <submittedName>
        <fullName evidence="4">Helix-turn-helix domain-containing protein</fullName>
    </submittedName>
</protein>
<dbReference type="Gene3D" id="3.40.50.880">
    <property type="match status" value="1"/>
</dbReference>
<keyword evidence="5" id="KW-1185">Reference proteome</keyword>
<dbReference type="Pfam" id="PF01965">
    <property type="entry name" value="DJ-1_PfpI"/>
    <property type="match status" value="1"/>
</dbReference>
<dbReference type="PANTHER" id="PTHR43130:SF3">
    <property type="entry name" value="HTH-TYPE TRANSCRIPTIONAL REGULATOR RV1931C"/>
    <property type="match status" value="1"/>
</dbReference>
<reference evidence="4 5" key="1">
    <citation type="submission" date="2019-08" db="EMBL/GenBank/DDBJ databases">
        <title>Draft genome sequence of Lysobacter sp. UKS-15.</title>
        <authorList>
            <person name="Im W.-T."/>
        </authorList>
    </citation>
    <scope>NUCLEOTIDE SEQUENCE [LARGE SCALE GENOMIC DNA]</scope>
    <source>
        <strain evidence="4 5">UKS-15</strain>
    </source>
</reference>
<keyword evidence="1" id="KW-0805">Transcription regulation</keyword>
<dbReference type="InterPro" id="IPR029062">
    <property type="entry name" value="Class_I_gatase-like"/>
</dbReference>
<evidence type="ECO:0000256" key="1">
    <source>
        <dbReference type="ARBA" id="ARBA00023015"/>
    </source>
</evidence>
<dbReference type="SUPFAM" id="SSF52317">
    <property type="entry name" value="Class I glutamine amidotransferase-like"/>
    <property type="match status" value="1"/>
</dbReference>
<dbReference type="CDD" id="cd03137">
    <property type="entry name" value="GATase1_AraC_1"/>
    <property type="match status" value="1"/>
</dbReference>
<dbReference type="Proteomes" id="UP000323164">
    <property type="component" value="Unassembled WGS sequence"/>
</dbReference>
<dbReference type="EMBL" id="VTRV01000023">
    <property type="protein sequence ID" value="TZF90896.1"/>
    <property type="molecule type" value="Genomic_DNA"/>
</dbReference>
<dbReference type="InterPro" id="IPR052158">
    <property type="entry name" value="INH-QAR"/>
</dbReference>
<sequence length="333" mass="36091">MSNPPPPHCIVLLAYEHMNVLDLCGPLQAFATATRHGDADAPPRYATVVASADGGKVMTGAGLAIDTVSVETLHDVAIDTLIAPGGCKGESYSAPRKLIEWVASRAPTVRRLCSVCTGAFLLAEAGQLDGRKVATHWEWALRLRDRHPDIEVDADSIFVRDGSVWTSAGVTAGIDMTLALIEDDFGHQVAIETARRLVMFIKRSGGQSQFSAPLSAQLKDPGGFGDLHAWIAANLRSHLTVEHLAGHVHMSARTFARTYTARMGVTPARMVESIRLEAACRSLQTSELPLKAIADRVGYGDEQAMRRAFQRQFGVGPKVYRDRFSRHQAIGAE</sequence>
<dbReference type="GO" id="GO:0003700">
    <property type="term" value="F:DNA-binding transcription factor activity"/>
    <property type="evidence" value="ECO:0007669"/>
    <property type="project" value="InterPro"/>
</dbReference>
<dbReference type="InterPro" id="IPR018060">
    <property type="entry name" value="HTH_AraC"/>
</dbReference>
<dbReference type="InterPro" id="IPR002818">
    <property type="entry name" value="DJ-1/PfpI"/>
</dbReference>
<dbReference type="OrthoDB" id="9803764at2"/>
<comment type="caution">
    <text evidence="4">The sequence shown here is derived from an EMBL/GenBank/DDBJ whole genome shotgun (WGS) entry which is preliminary data.</text>
</comment>